<reference evidence="3 4" key="1">
    <citation type="submission" date="2013-09" db="EMBL/GenBank/DDBJ databases">
        <title>Genome sequencing of Arenimonas malthae.</title>
        <authorList>
            <person name="Chen F."/>
            <person name="Wang G."/>
        </authorList>
    </citation>
    <scope>NUCLEOTIDE SEQUENCE [LARGE SCALE GENOMIC DNA]</scope>
    <source>
        <strain evidence="3 4">CC-JY-1</strain>
    </source>
</reference>
<accession>A0A091BUA4</accession>
<evidence type="ECO:0000313" key="4">
    <source>
        <dbReference type="Proteomes" id="UP000029392"/>
    </source>
</evidence>
<dbReference type="AlphaFoldDB" id="A0A091BUA4"/>
<protein>
    <recommendedName>
        <fullName evidence="2">AB hydrolase-1 domain-containing protein</fullName>
    </recommendedName>
</protein>
<comment type="caution">
    <text evidence="3">The sequence shown here is derived from an EMBL/GenBank/DDBJ whole genome shotgun (WGS) entry which is preliminary data.</text>
</comment>
<dbReference type="eggNOG" id="COG0596">
    <property type="taxonomic scope" value="Bacteria"/>
</dbReference>
<organism evidence="3 4">
    <name type="scientific">Arenimonas malthae CC-JY-1</name>
    <dbReference type="NCBI Taxonomy" id="1384054"/>
    <lineage>
        <taxon>Bacteria</taxon>
        <taxon>Pseudomonadati</taxon>
        <taxon>Pseudomonadota</taxon>
        <taxon>Gammaproteobacteria</taxon>
        <taxon>Lysobacterales</taxon>
        <taxon>Lysobacteraceae</taxon>
        <taxon>Arenimonas</taxon>
    </lineage>
</organism>
<dbReference type="Proteomes" id="UP000029392">
    <property type="component" value="Unassembled WGS sequence"/>
</dbReference>
<keyword evidence="4" id="KW-1185">Reference proteome</keyword>
<dbReference type="EMBL" id="AVCH01000156">
    <property type="protein sequence ID" value="KFN47900.1"/>
    <property type="molecule type" value="Genomic_DNA"/>
</dbReference>
<dbReference type="OrthoDB" id="9814966at2"/>
<sequence>MNLALHVADDCLARHDVRVLGDGARTVVFGPGFGCDQTTWLPVAQALARSHRVVLMDFLPARHDSLHGHAADLLEVLAALQAENVVFVGHSVAASIGLLAAVQAPARFASLALLCATPCYLDEPPHYAGGFSREQVDGLLELMERNFADWSDTVGPLAFGEFNAESFACDFSRRLRRQDPAALRRFMALTLLSDLRADLPRCPVPTLVLQSPHDDFVPASATRHLVEALPAATLRLLDASGHCPHVTHPAQVARALHAHLSA</sequence>
<proteinExistence type="inferred from homology"/>
<comment type="similarity">
    <text evidence="1">Belongs to the AB hydrolase superfamily.</text>
</comment>
<evidence type="ECO:0000256" key="1">
    <source>
        <dbReference type="ARBA" id="ARBA00008645"/>
    </source>
</evidence>
<feature type="domain" description="AB hydrolase-1" evidence="2">
    <location>
        <begin position="27"/>
        <end position="255"/>
    </location>
</feature>
<dbReference type="PANTHER" id="PTHR43039">
    <property type="entry name" value="ESTERASE-RELATED"/>
    <property type="match status" value="1"/>
</dbReference>
<evidence type="ECO:0000259" key="2">
    <source>
        <dbReference type="Pfam" id="PF12697"/>
    </source>
</evidence>
<dbReference type="STRING" id="1384054.N790_07055"/>
<dbReference type="PATRIC" id="fig|1384054.3.peg.1421"/>
<evidence type="ECO:0000313" key="3">
    <source>
        <dbReference type="EMBL" id="KFN47900.1"/>
    </source>
</evidence>
<dbReference type="Gene3D" id="3.40.50.1820">
    <property type="entry name" value="alpha/beta hydrolase"/>
    <property type="match status" value="1"/>
</dbReference>
<dbReference type="InterPro" id="IPR000073">
    <property type="entry name" value="AB_hydrolase_1"/>
</dbReference>
<dbReference type="InterPro" id="IPR029058">
    <property type="entry name" value="AB_hydrolase_fold"/>
</dbReference>
<dbReference type="SUPFAM" id="SSF53474">
    <property type="entry name" value="alpha/beta-Hydrolases"/>
    <property type="match status" value="1"/>
</dbReference>
<dbReference type="RefSeq" id="WP_043802890.1">
    <property type="nucleotide sequence ID" value="NZ_AVCH01000156.1"/>
</dbReference>
<dbReference type="Pfam" id="PF12697">
    <property type="entry name" value="Abhydrolase_6"/>
    <property type="match status" value="1"/>
</dbReference>
<name>A0A091BUA4_9GAMM</name>
<gene>
    <name evidence="3" type="ORF">N790_07055</name>
</gene>